<reference evidence="1" key="1">
    <citation type="submission" date="2018-05" db="EMBL/GenBank/DDBJ databases">
        <authorList>
            <person name="Lanie J.A."/>
            <person name="Ng W.-L."/>
            <person name="Kazmierczak K.M."/>
            <person name="Andrzejewski T.M."/>
            <person name="Davidsen T.M."/>
            <person name="Wayne K.J."/>
            <person name="Tettelin H."/>
            <person name="Glass J.I."/>
            <person name="Rusch D."/>
            <person name="Podicherti R."/>
            <person name="Tsui H.-C.T."/>
            <person name="Winkler M.E."/>
        </authorList>
    </citation>
    <scope>NUCLEOTIDE SEQUENCE</scope>
</reference>
<feature type="non-terminal residue" evidence="1">
    <location>
        <position position="50"/>
    </location>
</feature>
<accession>A0A382GUJ6</accession>
<gene>
    <name evidence="1" type="ORF">METZ01_LOCUS231624</name>
</gene>
<protein>
    <submittedName>
        <fullName evidence="1">Uncharacterized protein</fullName>
    </submittedName>
</protein>
<sequence>MSNGLVLASNYFLILECSANPNASLYASGNPLSLAYNNRDEKMKGLLFCY</sequence>
<organism evidence="1">
    <name type="scientific">marine metagenome</name>
    <dbReference type="NCBI Taxonomy" id="408172"/>
    <lineage>
        <taxon>unclassified sequences</taxon>
        <taxon>metagenomes</taxon>
        <taxon>ecological metagenomes</taxon>
    </lineage>
</organism>
<name>A0A382GUJ6_9ZZZZ</name>
<proteinExistence type="predicted"/>
<evidence type="ECO:0000313" key="1">
    <source>
        <dbReference type="EMBL" id="SVB78770.1"/>
    </source>
</evidence>
<dbReference type="AlphaFoldDB" id="A0A382GUJ6"/>
<dbReference type="EMBL" id="UINC01057525">
    <property type="protein sequence ID" value="SVB78770.1"/>
    <property type="molecule type" value="Genomic_DNA"/>
</dbReference>